<sequence length="227" mass="24976">MKQYMIIGAGRFGKSVAETLINMGQEVMLIDGNEDVIQQISEDIENVAIVDVTDEHALKNVGLGNFDVAIVAIGTDLRASIMATLIAKELGVPLVVSKAKDKLQAEVLKRIGADKVVFPEVDMGEKIAKSLMFDNVVDYMKLDEEHSIFEVTVPTDWIGKNLIDLSARKKYNINIVGVKSGCDELGKFEVPADPNRKFTDGDIIVIAGKSKVIEEIALLVSEEEWKR</sequence>
<dbReference type="SUPFAM" id="SSF51735">
    <property type="entry name" value="NAD(P)-binding Rossmann-fold domains"/>
    <property type="match status" value="1"/>
</dbReference>
<accession>A0ABY7JRN0</accession>
<evidence type="ECO:0000313" key="4">
    <source>
        <dbReference type="Proteomes" id="UP001164187"/>
    </source>
</evidence>
<protein>
    <submittedName>
        <fullName evidence="3">TrkA family potassium uptake protein</fullName>
    </submittedName>
</protein>
<dbReference type="EMBL" id="CP114052">
    <property type="protein sequence ID" value="WAW15501.1"/>
    <property type="molecule type" value="Genomic_DNA"/>
</dbReference>
<dbReference type="InterPro" id="IPR003148">
    <property type="entry name" value="RCK_N"/>
</dbReference>
<dbReference type="Pfam" id="PF02080">
    <property type="entry name" value="TrkA_C"/>
    <property type="match status" value="1"/>
</dbReference>
<dbReference type="PROSITE" id="PS51202">
    <property type="entry name" value="RCK_C"/>
    <property type="match status" value="1"/>
</dbReference>
<gene>
    <name evidence="3" type="ORF">O0R46_03390</name>
</gene>
<dbReference type="Gene3D" id="3.40.50.720">
    <property type="entry name" value="NAD(P)-binding Rossmann-like Domain"/>
    <property type="match status" value="1"/>
</dbReference>
<dbReference type="Pfam" id="PF02254">
    <property type="entry name" value="TrkA_N"/>
    <property type="match status" value="1"/>
</dbReference>
<dbReference type="InterPro" id="IPR036291">
    <property type="entry name" value="NAD(P)-bd_dom_sf"/>
</dbReference>
<reference evidence="3" key="1">
    <citation type="submission" date="2022-12" db="EMBL/GenBank/DDBJ databases">
        <title>Peptostreptococcus.</title>
        <authorList>
            <person name="Lee S.H."/>
        </authorList>
    </citation>
    <scope>NUCLEOTIDE SEQUENCE</scope>
    <source>
        <strain evidence="3">CBA3647</strain>
    </source>
</reference>
<dbReference type="RefSeq" id="WP_269312172.1">
    <property type="nucleotide sequence ID" value="NZ_CP114052.1"/>
</dbReference>
<dbReference type="InterPro" id="IPR036721">
    <property type="entry name" value="RCK_C_sf"/>
</dbReference>
<feature type="domain" description="RCK C-terminal" evidence="2">
    <location>
        <begin position="134"/>
        <end position="222"/>
    </location>
</feature>
<dbReference type="PANTHER" id="PTHR43833">
    <property type="entry name" value="POTASSIUM CHANNEL PROTEIN 2-RELATED-RELATED"/>
    <property type="match status" value="1"/>
</dbReference>
<dbReference type="InterPro" id="IPR050721">
    <property type="entry name" value="Trk_Ktr_HKT_K-transport"/>
</dbReference>
<dbReference type="Proteomes" id="UP001164187">
    <property type="component" value="Chromosome"/>
</dbReference>
<dbReference type="PROSITE" id="PS51201">
    <property type="entry name" value="RCK_N"/>
    <property type="match status" value="1"/>
</dbReference>
<keyword evidence="4" id="KW-1185">Reference proteome</keyword>
<feature type="domain" description="RCK N-terminal" evidence="1">
    <location>
        <begin position="1"/>
        <end position="117"/>
    </location>
</feature>
<evidence type="ECO:0000313" key="3">
    <source>
        <dbReference type="EMBL" id="WAW15501.1"/>
    </source>
</evidence>
<evidence type="ECO:0000259" key="1">
    <source>
        <dbReference type="PROSITE" id="PS51201"/>
    </source>
</evidence>
<proteinExistence type="predicted"/>
<evidence type="ECO:0000259" key="2">
    <source>
        <dbReference type="PROSITE" id="PS51202"/>
    </source>
</evidence>
<dbReference type="Gene3D" id="3.30.70.1450">
    <property type="entry name" value="Regulator of K+ conductance, C-terminal domain"/>
    <property type="match status" value="1"/>
</dbReference>
<name>A0ABY7JRN0_9FIRM</name>
<dbReference type="SUPFAM" id="SSF116726">
    <property type="entry name" value="TrkA C-terminal domain-like"/>
    <property type="match status" value="1"/>
</dbReference>
<organism evidence="3 4">
    <name type="scientific">Peptostreptococcus equinus</name>
    <dbReference type="NCBI Taxonomy" id="3003601"/>
    <lineage>
        <taxon>Bacteria</taxon>
        <taxon>Bacillati</taxon>
        <taxon>Bacillota</taxon>
        <taxon>Clostridia</taxon>
        <taxon>Peptostreptococcales</taxon>
        <taxon>Peptostreptococcaceae</taxon>
        <taxon>Peptostreptococcus</taxon>
    </lineage>
</organism>
<dbReference type="InterPro" id="IPR006037">
    <property type="entry name" value="RCK_C"/>
</dbReference>
<dbReference type="PANTHER" id="PTHR43833:SF7">
    <property type="entry name" value="KTR SYSTEM POTASSIUM UPTAKE PROTEIN C"/>
    <property type="match status" value="1"/>
</dbReference>